<organism evidence="1 2">
    <name type="scientific">Portunus trituberculatus</name>
    <name type="common">Swimming crab</name>
    <name type="synonym">Neptunus trituberculatus</name>
    <dbReference type="NCBI Taxonomy" id="210409"/>
    <lineage>
        <taxon>Eukaryota</taxon>
        <taxon>Metazoa</taxon>
        <taxon>Ecdysozoa</taxon>
        <taxon>Arthropoda</taxon>
        <taxon>Crustacea</taxon>
        <taxon>Multicrustacea</taxon>
        <taxon>Malacostraca</taxon>
        <taxon>Eumalacostraca</taxon>
        <taxon>Eucarida</taxon>
        <taxon>Decapoda</taxon>
        <taxon>Pleocyemata</taxon>
        <taxon>Brachyura</taxon>
        <taxon>Eubrachyura</taxon>
        <taxon>Portunoidea</taxon>
        <taxon>Portunidae</taxon>
        <taxon>Portuninae</taxon>
        <taxon>Portunus</taxon>
    </lineage>
</organism>
<gene>
    <name evidence="1" type="ORF">E2C01_010686</name>
</gene>
<reference evidence="1 2" key="1">
    <citation type="submission" date="2019-05" db="EMBL/GenBank/DDBJ databases">
        <title>Another draft genome of Portunus trituberculatus and its Hox gene families provides insights of decapod evolution.</title>
        <authorList>
            <person name="Jeong J.-H."/>
            <person name="Song I."/>
            <person name="Kim S."/>
            <person name="Choi T."/>
            <person name="Kim D."/>
            <person name="Ryu S."/>
            <person name="Kim W."/>
        </authorList>
    </citation>
    <scope>NUCLEOTIDE SEQUENCE [LARGE SCALE GENOMIC DNA]</scope>
    <source>
        <tissue evidence="1">Muscle</tissue>
    </source>
</reference>
<sequence>MNHQPNKQLLVSDLPEAHYCRWKSLLWSQGGVESTSLDCWYPRGSLVRGQHVVVIGLVPPVHNGPSHWCQSAQDLQFVGKLKPTQRWQCDVGWD</sequence>
<name>A0A5B7D939_PORTR</name>
<evidence type="ECO:0000313" key="1">
    <source>
        <dbReference type="EMBL" id="MPC17819.1"/>
    </source>
</evidence>
<proteinExistence type="predicted"/>
<dbReference type="EMBL" id="VSRR010000623">
    <property type="protein sequence ID" value="MPC17819.1"/>
    <property type="molecule type" value="Genomic_DNA"/>
</dbReference>
<dbReference type="Proteomes" id="UP000324222">
    <property type="component" value="Unassembled WGS sequence"/>
</dbReference>
<accession>A0A5B7D939</accession>
<dbReference type="AlphaFoldDB" id="A0A5B7D939"/>
<comment type="caution">
    <text evidence="1">The sequence shown here is derived from an EMBL/GenBank/DDBJ whole genome shotgun (WGS) entry which is preliminary data.</text>
</comment>
<protein>
    <submittedName>
        <fullName evidence="1">Uncharacterized protein</fullName>
    </submittedName>
</protein>
<keyword evidence="2" id="KW-1185">Reference proteome</keyword>
<evidence type="ECO:0000313" key="2">
    <source>
        <dbReference type="Proteomes" id="UP000324222"/>
    </source>
</evidence>